<organism evidence="3 4">
    <name type="scientific">Geovibrio thiophilus</name>
    <dbReference type="NCBI Taxonomy" id="139438"/>
    <lineage>
        <taxon>Bacteria</taxon>
        <taxon>Pseudomonadati</taxon>
        <taxon>Deferribacterota</taxon>
        <taxon>Deferribacteres</taxon>
        <taxon>Deferribacterales</taxon>
        <taxon>Geovibrionaceae</taxon>
        <taxon>Geovibrio</taxon>
    </lineage>
</organism>
<dbReference type="EMBL" id="CP035108">
    <property type="protein sequence ID" value="QAR34314.1"/>
    <property type="molecule type" value="Genomic_DNA"/>
</dbReference>
<gene>
    <name evidence="3" type="ORF">EP073_13115</name>
</gene>
<dbReference type="AlphaFoldDB" id="A0A3R5UZK3"/>
<feature type="domain" description="Rhodanese" evidence="2">
    <location>
        <begin position="32"/>
        <end position="115"/>
    </location>
</feature>
<sequence>MACEPGQVLNADGSGGGRSSSGVSAENFMKLQPDSIQVIDIRTKTDFAKDGLKGAVNIFLHDIVNEADKIDKSRPVYVYCANGSKGSIAVMVLRDLGFEVYNIDGGLNAFKEAGII</sequence>
<dbReference type="RefSeq" id="WP_128467619.1">
    <property type="nucleotide sequence ID" value="NZ_CP035108.1"/>
</dbReference>
<dbReference type="InterPro" id="IPR001763">
    <property type="entry name" value="Rhodanese-like_dom"/>
</dbReference>
<dbReference type="InterPro" id="IPR036873">
    <property type="entry name" value="Rhodanese-like_dom_sf"/>
</dbReference>
<keyword evidence="4" id="KW-1185">Reference proteome</keyword>
<dbReference type="Gene3D" id="3.40.250.10">
    <property type="entry name" value="Rhodanese-like domain"/>
    <property type="match status" value="1"/>
</dbReference>
<evidence type="ECO:0000313" key="4">
    <source>
        <dbReference type="Proteomes" id="UP000287502"/>
    </source>
</evidence>
<dbReference type="OrthoDB" id="9815890at2"/>
<dbReference type="Pfam" id="PF00581">
    <property type="entry name" value="Rhodanese"/>
    <property type="match status" value="1"/>
</dbReference>
<dbReference type="CDD" id="cd00158">
    <property type="entry name" value="RHOD"/>
    <property type="match status" value="1"/>
</dbReference>
<accession>A0A3R5UZK3</accession>
<dbReference type="SUPFAM" id="SSF52821">
    <property type="entry name" value="Rhodanese/Cell cycle control phosphatase"/>
    <property type="match status" value="1"/>
</dbReference>
<reference evidence="3 4" key="1">
    <citation type="submission" date="2019-01" db="EMBL/GenBank/DDBJ databases">
        <title>Geovibrio thiophilus DSM 11263, complete genome.</title>
        <authorList>
            <person name="Spring S."/>
            <person name="Bunk B."/>
            <person name="Sproer C."/>
        </authorList>
    </citation>
    <scope>NUCLEOTIDE SEQUENCE [LARGE SCALE GENOMIC DNA]</scope>
    <source>
        <strain evidence="3 4">DSM 11263</strain>
    </source>
</reference>
<dbReference type="KEGG" id="gtl:EP073_13115"/>
<dbReference type="PROSITE" id="PS50206">
    <property type="entry name" value="RHODANESE_3"/>
    <property type="match status" value="1"/>
</dbReference>
<protein>
    <submittedName>
        <fullName evidence="3">Rhodanese-like domain-containing protein</fullName>
    </submittedName>
</protein>
<evidence type="ECO:0000313" key="3">
    <source>
        <dbReference type="EMBL" id="QAR34314.1"/>
    </source>
</evidence>
<dbReference type="SMART" id="SM00450">
    <property type="entry name" value="RHOD"/>
    <property type="match status" value="1"/>
</dbReference>
<proteinExistence type="predicted"/>
<feature type="region of interest" description="Disordered" evidence="1">
    <location>
        <begin position="1"/>
        <end position="23"/>
    </location>
</feature>
<dbReference type="InterPro" id="IPR050229">
    <property type="entry name" value="GlpE_sulfurtransferase"/>
</dbReference>
<evidence type="ECO:0000256" key="1">
    <source>
        <dbReference type="SAM" id="MobiDB-lite"/>
    </source>
</evidence>
<name>A0A3R5UZK3_9BACT</name>
<evidence type="ECO:0000259" key="2">
    <source>
        <dbReference type="PROSITE" id="PS50206"/>
    </source>
</evidence>
<dbReference type="PANTHER" id="PTHR43031:SF1">
    <property type="entry name" value="PYRIDINE NUCLEOTIDE-DISULPHIDE OXIDOREDUCTASE"/>
    <property type="match status" value="1"/>
</dbReference>
<dbReference type="PANTHER" id="PTHR43031">
    <property type="entry name" value="FAD-DEPENDENT OXIDOREDUCTASE"/>
    <property type="match status" value="1"/>
</dbReference>
<dbReference type="Proteomes" id="UP000287502">
    <property type="component" value="Chromosome"/>
</dbReference>